<proteinExistence type="predicted"/>
<dbReference type="AlphaFoldDB" id="A0A1R1L8M8"/>
<dbReference type="PANTHER" id="PTHR30055">
    <property type="entry name" value="HTH-TYPE TRANSCRIPTIONAL REGULATOR RUTR"/>
    <property type="match status" value="1"/>
</dbReference>
<accession>A0A1R1L8M8</accession>
<reference evidence="6 7" key="1">
    <citation type="submission" date="2016-12" db="EMBL/GenBank/DDBJ databases">
        <title>Draft genome of Tersicoccus phoenicis 1P05MA.</title>
        <authorList>
            <person name="Nakajima Y."/>
            <person name="Yoshizawa S."/>
            <person name="Nakamura K."/>
            <person name="Ogura Y."/>
            <person name="Hayashi T."/>
            <person name="Kogure K."/>
        </authorList>
    </citation>
    <scope>NUCLEOTIDE SEQUENCE [LARGE SCALE GENOMIC DNA]</scope>
    <source>
        <strain evidence="6 7">1p05MA</strain>
    </source>
</reference>
<dbReference type="InterPro" id="IPR001647">
    <property type="entry name" value="HTH_TetR"/>
</dbReference>
<organism evidence="6 7">
    <name type="scientific">Tersicoccus phoenicis</name>
    <dbReference type="NCBI Taxonomy" id="554083"/>
    <lineage>
        <taxon>Bacteria</taxon>
        <taxon>Bacillati</taxon>
        <taxon>Actinomycetota</taxon>
        <taxon>Actinomycetes</taxon>
        <taxon>Micrococcales</taxon>
        <taxon>Micrococcaceae</taxon>
        <taxon>Tersicoccus</taxon>
    </lineage>
</organism>
<keyword evidence="3" id="KW-0804">Transcription</keyword>
<dbReference type="GO" id="GO:0000976">
    <property type="term" value="F:transcription cis-regulatory region binding"/>
    <property type="evidence" value="ECO:0007669"/>
    <property type="project" value="TreeGrafter"/>
</dbReference>
<dbReference type="Proteomes" id="UP000187085">
    <property type="component" value="Unassembled WGS sequence"/>
</dbReference>
<dbReference type="PANTHER" id="PTHR30055:SF234">
    <property type="entry name" value="HTH-TYPE TRANSCRIPTIONAL REGULATOR BETI"/>
    <property type="match status" value="1"/>
</dbReference>
<keyword evidence="2 4" id="KW-0238">DNA-binding</keyword>
<keyword evidence="7" id="KW-1185">Reference proteome</keyword>
<dbReference type="EMBL" id="MRDE01000068">
    <property type="protein sequence ID" value="OMH23891.1"/>
    <property type="molecule type" value="Genomic_DNA"/>
</dbReference>
<evidence type="ECO:0000256" key="4">
    <source>
        <dbReference type="PROSITE-ProRule" id="PRU00335"/>
    </source>
</evidence>
<dbReference type="InterPro" id="IPR009057">
    <property type="entry name" value="Homeodomain-like_sf"/>
</dbReference>
<dbReference type="GO" id="GO:0003700">
    <property type="term" value="F:DNA-binding transcription factor activity"/>
    <property type="evidence" value="ECO:0007669"/>
    <property type="project" value="TreeGrafter"/>
</dbReference>
<dbReference type="SUPFAM" id="SSF46689">
    <property type="entry name" value="Homeodomain-like"/>
    <property type="match status" value="1"/>
</dbReference>
<sequence length="215" mass="23300">MVTRSTLDRRAAQKAERRSTIVDAARDLIEERGGPTFGVDELAARADVSRRTVFNHFPSLDDLFLTVCEDALAVVVDDFLARIARTPLGDGGRSAMFDEIAAAMHDADLPAAIATILRILGGPSPADERKAPLTDAAFSRVTERLLAEVLRRHPAADVLEAELLVESLMGGIVVISRHWVERTGGRLDAAARATWQDLLARLIANVRNGYLPAAP</sequence>
<feature type="domain" description="HTH tetR-type" evidence="5">
    <location>
        <begin position="15"/>
        <end position="75"/>
    </location>
</feature>
<dbReference type="Pfam" id="PF00440">
    <property type="entry name" value="TetR_N"/>
    <property type="match status" value="1"/>
</dbReference>
<dbReference type="Gene3D" id="1.10.357.10">
    <property type="entry name" value="Tetracycline Repressor, domain 2"/>
    <property type="match status" value="1"/>
</dbReference>
<evidence type="ECO:0000313" key="7">
    <source>
        <dbReference type="Proteomes" id="UP000187085"/>
    </source>
</evidence>
<comment type="caution">
    <text evidence="6">The sequence shown here is derived from an EMBL/GenBank/DDBJ whole genome shotgun (WGS) entry which is preliminary data.</text>
</comment>
<dbReference type="STRING" id="554083.BKD30_11060"/>
<name>A0A1R1L8M8_9MICC</name>
<protein>
    <recommendedName>
        <fullName evidence="5">HTH tetR-type domain-containing protein</fullName>
    </recommendedName>
</protein>
<evidence type="ECO:0000256" key="2">
    <source>
        <dbReference type="ARBA" id="ARBA00023125"/>
    </source>
</evidence>
<dbReference type="PROSITE" id="PS50977">
    <property type="entry name" value="HTH_TETR_2"/>
    <property type="match status" value="1"/>
</dbReference>
<gene>
    <name evidence="6" type="ORF">BKD30_11060</name>
</gene>
<evidence type="ECO:0000259" key="5">
    <source>
        <dbReference type="PROSITE" id="PS50977"/>
    </source>
</evidence>
<feature type="DNA-binding region" description="H-T-H motif" evidence="4">
    <location>
        <begin position="38"/>
        <end position="57"/>
    </location>
</feature>
<evidence type="ECO:0000256" key="1">
    <source>
        <dbReference type="ARBA" id="ARBA00023015"/>
    </source>
</evidence>
<dbReference type="InterPro" id="IPR050109">
    <property type="entry name" value="HTH-type_TetR-like_transc_reg"/>
</dbReference>
<keyword evidence="1" id="KW-0805">Transcription regulation</keyword>
<evidence type="ECO:0000256" key="3">
    <source>
        <dbReference type="ARBA" id="ARBA00023163"/>
    </source>
</evidence>
<dbReference type="PRINTS" id="PR00455">
    <property type="entry name" value="HTHTETR"/>
</dbReference>
<evidence type="ECO:0000313" key="6">
    <source>
        <dbReference type="EMBL" id="OMH23891.1"/>
    </source>
</evidence>